<name>A0A1R3V7E1_9HYPH</name>
<gene>
    <name evidence="2" type="ORF">BQ8794_240009</name>
</gene>
<evidence type="ECO:0000256" key="1">
    <source>
        <dbReference type="SAM" id="Phobius"/>
    </source>
</evidence>
<organism evidence="2 3">
    <name type="scientific">Mesorhizobium prunaredense</name>
    <dbReference type="NCBI Taxonomy" id="1631249"/>
    <lineage>
        <taxon>Bacteria</taxon>
        <taxon>Pseudomonadati</taxon>
        <taxon>Pseudomonadota</taxon>
        <taxon>Alphaproteobacteria</taxon>
        <taxon>Hyphomicrobiales</taxon>
        <taxon>Phyllobacteriaceae</taxon>
        <taxon>Mesorhizobium</taxon>
    </lineage>
</organism>
<reference evidence="3" key="1">
    <citation type="submission" date="2017-01" db="EMBL/GenBank/DDBJ databases">
        <authorList>
            <person name="Brunel B."/>
        </authorList>
    </citation>
    <scope>NUCLEOTIDE SEQUENCE [LARGE SCALE GENOMIC DNA]</scope>
</reference>
<keyword evidence="1" id="KW-0812">Transmembrane</keyword>
<keyword evidence="1" id="KW-0472">Membrane</keyword>
<proteinExistence type="predicted"/>
<keyword evidence="3" id="KW-1185">Reference proteome</keyword>
<protein>
    <submittedName>
        <fullName evidence="2">Uncharacterized protein</fullName>
    </submittedName>
</protein>
<keyword evidence="1" id="KW-1133">Transmembrane helix</keyword>
<evidence type="ECO:0000313" key="3">
    <source>
        <dbReference type="Proteomes" id="UP000188388"/>
    </source>
</evidence>
<feature type="transmembrane region" description="Helical" evidence="1">
    <location>
        <begin position="12"/>
        <end position="31"/>
    </location>
</feature>
<accession>A0A1R3V7E1</accession>
<dbReference type="STRING" id="1631249.BQ8794_240009"/>
<sequence length="60" mass="6857">MHLVEDTTQNLVFQSVLAFSYPLLFLVVPRSPGIRPGRLRKSTCKCGIRDLWRRAGRGSR</sequence>
<dbReference type="AlphaFoldDB" id="A0A1R3V7E1"/>
<evidence type="ECO:0000313" key="2">
    <source>
        <dbReference type="EMBL" id="SIT55802.1"/>
    </source>
</evidence>
<dbReference type="EMBL" id="FTPD01000017">
    <property type="protein sequence ID" value="SIT55802.1"/>
    <property type="molecule type" value="Genomic_DNA"/>
</dbReference>
<dbReference type="Proteomes" id="UP000188388">
    <property type="component" value="Unassembled WGS sequence"/>
</dbReference>